<gene>
    <name evidence="1" type="ORF">C823_01115</name>
</gene>
<dbReference type="HOGENOM" id="CLU_3117967_0_0_9"/>
<comment type="caution">
    <text evidence="1">The sequence shown here is derived from an EMBL/GenBank/DDBJ whole genome shotgun (WGS) entry which is preliminary data.</text>
</comment>
<accession>N2B840</accession>
<reference evidence="1 2" key="1">
    <citation type="journal article" date="2014" name="Genome Announc.">
        <title>Draft genome sequences of the altered schaedler flora, a defined bacterial community from gnotobiotic mice.</title>
        <authorList>
            <person name="Wannemuehler M.J."/>
            <person name="Overstreet A.M."/>
            <person name="Ward D.V."/>
            <person name="Phillips G.J."/>
        </authorList>
    </citation>
    <scope>NUCLEOTIDE SEQUENCE [LARGE SCALE GENOMIC DNA]</scope>
    <source>
        <strain evidence="1 2">ASF492</strain>
    </source>
</reference>
<dbReference type="Proteomes" id="UP000012589">
    <property type="component" value="Unassembled WGS sequence"/>
</dbReference>
<dbReference type="STRING" id="1235802.C823_01115"/>
<protein>
    <submittedName>
        <fullName evidence="1">Uncharacterized protein</fullName>
    </submittedName>
</protein>
<name>N2B840_9FIRM</name>
<proteinExistence type="predicted"/>
<dbReference type="AlphaFoldDB" id="N2B840"/>
<dbReference type="EMBL" id="AQFT01000034">
    <property type="protein sequence ID" value="EMZ34673.1"/>
    <property type="molecule type" value="Genomic_DNA"/>
</dbReference>
<sequence>MLRCYSVLQPVMFRWNINPAFCLMLSVKNQRQESFFRKQRDFLPWEAQAG</sequence>
<evidence type="ECO:0000313" key="1">
    <source>
        <dbReference type="EMBL" id="EMZ34673.1"/>
    </source>
</evidence>
<keyword evidence="2" id="KW-1185">Reference proteome</keyword>
<organism evidence="1 2">
    <name type="scientific">Eubacterium plexicaudatum ASF492</name>
    <dbReference type="NCBI Taxonomy" id="1235802"/>
    <lineage>
        <taxon>Bacteria</taxon>
        <taxon>Bacillati</taxon>
        <taxon>Bacillota</taxon>
        <taxon>Clostridia</taxon>
        <taxon>Eubacteriales</taxon>
        <taxon>Eubacteriaceae</taxon>
        <taxon>Eubacterium</taxon>
    </lineage>
</organism>
<dbReference type="PATRIC" id="fig|1235802.3.peg.1200"/>
<evidence type="ECO:0000313" key="2">
    <source>
        <dbReference type="Proteomes" id="UP000012589"/>
    </source>
</evidence>